<dbReference type="OrthoDB" id="9914450at2"/>
<dbReference type="Proteomes" id="UP000247973">
    <property type="component" value="Unassembled WGS sequence"/>
</dbReference>
<gene>
    <name evidence="1" type="ORF">CLV62_12583</name>
</gene>
<reference evidence="1 2" key="1">
    <citation type="submission" date="2018-03" db="EMBL/GenBank/DDBJ databases">
        <title>Genomic Encyclopedia of Archaeal and Bacterial Type Strains, Phase II (KMG-II): from individual species to whole genera.</title>
        <authorList>
            <person name="Goeker M."/>
        </authorList>
    </citation>
    <scope>NUCLEOTIDE SEQUENCE [LARGE SCALE GENOMIC DNA]</scope>
    <source>
        <strain evidence="1 2">DSM 100214</strain>
    </source>
</reference>
<dbReference type="AlphaFoldDB" id="A0A2V3PMX8"/>
<keyword evidence="2" id="KW-1185">Reference proteome</keyword>
<dbReference type="RefSeq" id="WP_110311870.1">
    <property type="nucleotide sequence ID" value="NZ_QICL01000025.1"/>
</dbReference>
<evidence type="ECO:0000313" key="2">
    <source>
        <dbReference type="Proteomes" id="UP000247973"/>
    </source>
</evidence>
<name>A0A2V3PMX8_9BACT</name>
<proteinExistence type="predicted"/>
<evidence type="ECO:0000313" key="1">
    <source>
        <dbReference type="EMBL" id="PXV61250.1"/>
    </source>
</evidence>
<protein>
    <submittedName>
        <fullName evidence="1">Uncharacterized protein</fullName>
    </submittedName>
</protein>
<dbReference type="EMBL" id="QICL01000025">
    <property type="protein sequence ID" value="PXV61250.1"/>
    <property type="molecule type" value="Genomic_DNA"/>
</dbReference>
<comment type="caution">
    <text evidence="1">The sequence shown here is derived from an EMBL/GenBank/DDBJ whole genome shotgun (WGS) entry which is preliminary data.</text>
</comment>
<organism evidence="1 2">
    <name type="scientific">Dysgonomonas alginatilytica</name>
    <dbReference type="NCBI Taxonomy" id="1605892"/>
    <lineage>
        <taxon>Bacteria</taxon>
        <taxon>Pseudomonadati</taxon>
        <taxon>Bacteroidota</taxon>
        <taxon>Bacteroidia</taxon>
        <taxon>Bacteroidales</taxon>
        <taxon>Dysgonomonadaceae</taxon>
        <taxon>Dysgonomonas</taxon>
    </lineage>
</organism>
<sequence>MKTKKQTNRKVKSPRMVAGTPVFDTIRPEIGEKISAISAGLDIMNDPRFKDEHFVMTEEKGVRSYTVSALSDDLFISFTINWKGATS</sequence>
<accession>A0A2V3PMX8</accession>